<gene>
    <name evidence="7" type="primary">hydA</name>
    <name evidence="7" type="ORF">IAA83_08430</name>
</gene>
<keyword evidence="3" id="KW-0479">Metal-binding</keyword>
<reference evidence="7" key="1">
    <citation type="submission" date="2020-10" db="EMBL/GenBank/DDBJ databases">
        <authorList>
            <person name="Gilroy R."/>
        </authorList>
    </citation>
    <scope>NUCLEOTIDE SEQUENCE</scope>
    <source>
        <strain evidence="7">ChiBcec16-1751</strain>
    </source>
</reference>
<dbReference type="Gene3D" id="2.30.40.10">
    <property type="entry name" value="Urease, subunit C, domain 1"/>
    <property type="match status" value="1"/>
</dbReference>
<evidence type="ECO:0000256" key="2">
    <source>
        <dbReference type="ARBA" id="ARBA00008829"/>
    </source>
</evidence>
<comment type="caution">
    <text evidence="7">The sequence shown here is derived from an EMBL/GenBank/DDBJ whole genome shotgun (WGS) entry which is preliminary data.</text>
</comment>
<dbReference type="InterPro" id="IPR032466">
    <property type="entry name" value="Metal_Hydrolase"/>
</dbReference>
<dbReference type="InterPro" id="IPR006680">
    <property type="entry name" value="Amidohydro-rel"/>
</dbReference>
<evidence type="ECO:0000256" key="1">
    <source>
        <dbReference type="ARBA" id="ARBA00001947"/>
    </source>
</evidence>
<feature type="modified residue" description="N6-carboxylysine" evidence="5">
    <location>
        <position position="149"/>
    </location>
</feature>
<dbReference type="EC" id="3.5.2.2" evidence="7"/>
<dbReference type="Pfam" id="PF01979">
    <property type="entry name" value="Amidohydro_1"/>
    <property type="match status" value="1"/>
</dbReference>
<feature type="domain" description="Amidohydrolase-related" evidence="6">
    <location>
        <begin position="50"/>
        <end position="433"/>
    </location>
</feature>
<dbReference type="FunFam" id="3.20.20.140:FF:000076">
    <property type="entry name" value="Dihydropyrimidinase like 2"/>
    <property type="match status" value="1"/>
</dbReference>
<comment type="similarity">
    <text evidence="2">Belongs to the metallo-dependent hydrolases superfamily. Hydantoinase/dihydropyrimidinase family.</text>
</comment>
<dbReference type="InterPro" id="IPR050378">
    <property type="entry name" value="Metallo-dep_Hydrolases_sf"/>
</dbReference>
<name>A0A9D1JUL7_9FIRM</name>
<dbReference type="AlphaFoldDB" id="A0A9D1JUL7"/>
<dbReference type="EMBL" id="DVJJ01000127">
    <property type="protein sequence ID" value="HIS65379.1"/>
    <property type="molecule type" value="Genomic_DNA"/>
</dbReference>
<evidence type="ECO:0000256" key="5">
    <source>
        <dbReference type="PIRSR" id="PIRSR611778-50"/>
    </source>
</evidence>
<evidence type="ECO:0000313" key="8">
    <source>
        <dbReference type="Proteomes" id="UP000886741"/>
    </source>
</evidence>
<protein>
    <submittedName>
        <fullName evidence="7">Dihydropyrimidinase</fullName>
        <ecNumber evidence="7">3.5.2.2</ecNumber>
    </submittedName>
</protein>
<organism evidence="7 8">
    <name type="scientific">Candidatus Avoscillospira avistercoris</name>
    <dbReference type="NCBI Taxonomy" id="2840707"/>
    <lineage>
        <taxon>Bacteria</taxon>
        <taxon>Bacillati</taxon>
        <taxon>Bacillota</taxon>
        <taxon>Clostridia</taxon>
        <taxon>Eubacteriales</taxon>
        <taxon>Oscillospiraceae</taxon>
        <taxon>Oscillospiraceae incertae sedis</taxon>
        <taxon>Candidatus Avoscillospira</taxon>
    </lineage>
</organism>
<evidence type="ECO:0000256" key="3">
    <source>
        <dbReference type="ARBA" id="ARBA00022723"/>
    </source>
</evidence>
<sequence>MKHLLKGGLVVGGSGPVRADVLIDGEQVAAVGLNLDSMAQQITDVTGMLLFPGFIDGHTHFDLDVCNTTTADDFYSGSRSALRGGTTTIVDFACPNKGESLRHGLDLWHQKADGKAACDYGFHMTIDDWNPDIRRELPAMFDEGISTFKMYMTYPAMMIGDRDMFSAMEALRDLGGLAGYHCENSGVIDALIAQYLSTGDTGPGAHPLSRPAAAEAEAVSRLLRLAEIAETPVIIVHLSTAAALEEVRAARRRGQTVFVETCPHYLLLRDDVYFQEDYSQAARYVCAPSIREVGNPEALLYGLANGEIQTIATDHCSFTLQQKDAGRGDFTKIPGGLPGVETRGLLAYSLLVGGHVLDLGQLVQVLAENPAKLYGMWPRKGVIAPGSDADIVVYDPKADTVITAEGQESRAGYTPFEGFQTCGSIRSVYLRGSLAVDKGVVLAGSHGQYIHRDRPML</sequence>
<evidence type="ECO:0000313" key="7">
    <source>
        <dbReference type="EMBL" id="HIS65379.1"/>
    </source>
</evidence>
<keyword evidence="4 7" id="KW-0378">Hydrolase</keyword>
<evidence type="ECO:0000256" key="4">
    <source>
        <dbReference type="ARBA" id="ARBA00022801"/>
    </source>
</evidence>
<dbReference type="PANTHER" id="PTHR11647:SF1">
    <property type="entry name" value="COLLAPSIN RESPONSE MEDIATOR PROTEIN"/>
    <property type="match status" value="1"/>
</dbReference>
<dbReference type="GO" id="GO:0046872">
    <property type="term" value="F:metal ion binding"/>
    <property type="evidence" value="ECO:0007669"/>
    <property type="project" value="UniProtKB-KW"/>
</dbReference>
<comment type="PTM">
    <text evidence="5">Carbamylation allows a single lysine to coordinate two divalent metal cations.</text>
</comment>
<evidence type="ECO:0000259" key="6">
    <source>
        <dbReference type="Pfam" id="PF01979"/>
    </source>
</evidence>
<dbReference type="NCBIfam" id="TIGR02033">
    <property type="entry name" value="D-hydantoinase"/>
    <property type="match status" value="1"/>
</dbReference>
<dbReference type="Gene3D" id="3.20.20.140">
    <property type="entry name" value="Metal-dependent hydrolases"/>
    <property type="match status" value="1"/>
</dbReference>
<dbReference type="SUPFAM" id="SSF51338">
    <property type="entry name" value="Composite domain of metallo-dependent hydrolases"/>
    <property type="match status" value="2"/>
</dbReference>
<dbReference type="InterPro" id="IPR011778">
    <property type="entry name" value="Hydantoinase/dihydroPyrase"/>
</dbReference>
<dbReference type="GO" id="GO:0005829">
    <property type="term" value="C:cytosol"/>
    <property type="evidence" value="ECO:0007669"/>
    <property type="project" value="TreeGrafter"/>
</dbReference>
<dbReference type="PANTHER" id="PTHR11647">
    <property type="entry name" value="HYDRANTOINASE/DIHYDROPYRIMIDINASE FAMILY MEMBER"/>
    <property type="match status" value="1"/>
</dbReference>
<proteinExistence type="inferred from homology"/>
<dbReference type="SUPFAM" id="SSF51556">
    <property type="entry name" value="Metallo-dependent hydrolases"/>
    <property type="match status" value="1"/>
</dbReference>
<reference evidence="7" key="2">
    <citation type="journal article" date="2021" name="PeerJ">
        <title>Extensive microbial diversity within the chicken gut microbiome revealed by metagenomics and culture.</title>
        <authorList>
            <person name="Gilroy R."/>
            <person name="Ravi A."/>
            <person name="Getino M."/>
            <person name="Pursley I."/>
            <person name="Horton D.L."/>
            <person name="Alikhan N.F."/>
            <person name="Baker D."/>
            <person name="Gharbi K."/>
            <person name="Hall N."/>
            <person name="Watson M."/>
            <person name="Adriaenssens E.M."/>
            <person name="Foster-Nyarko E."/>
            <person name="Jarju S."/>
            <person name="Secka A."/>
            <person name="Antonio M."/>
            <person name="Oren A."/>
            <person name="Chaudhuri R.R."/>
            <person name="La Ragione R."/>
            <person name="Hildebrand F."/>
            <person name="Pallen M.J."/>
        </authorList>
    </citation>
    <scope>NUCLEOTIDE SEQUENCE</scope>
    <source>
        <strain evidence="7">ChiBcec16-1751</strain>
    </source>
</reference>
<accession>A0A9D1JUL7</accession>
<comment type="cofactor">
    <cofactor evidence="1">
        <name>Zn(2+)</name>
        <dbReference type="ChEBI" id="CHEBI:29105"/>
    </cofactor>
</comment>
<dbReference type="CDD" id="cd01314">
    <property type="entry name" value="D-HYD"/>
    <property type="match status" value="1"/>
</dbReference>
<dbReference type="Proteomes" id="UP000886741">
    <property type="component" value="Unassembled WGS sequence"/>
</dbReference>
<dbReference type="GO" id="GO:0004157">
    <property type="term" value="F:dihydropyrimidinase activity"/>
    <property type="evidence" value="ECO:0007669"/>
    <property type="project" value="UniProtKB-EC"/>
</dbReference>
<dbReference type="InterPro" id="IPR011059">
    <property type="entry name" value="Metal-dep_hydrolase_composite"/>
</dbReference>